<dbReference type="Gene3D" id="1.10.530.10">
    <property type="match status" value="1"/>
</dbReference>
<feature type="domain" description="LysM" evidence="3">
    <location>
        <begin position="360"/>
        <end position="403"/>
    </location>
</feature>
<evidence type="ECO:0000313" key="4">
    <source>
        <dbReference type="EMBL" id="PPK75418.1"/>
    </source>
</evidence>
<dbReference type="CDD" id="cd00118">
    <property type="entry name" value="LysM"/>
    <property type="match status" value="3"/>
</dbReference>
<feature type="domain" description="LysM" evidence="3">
    <location>
        <begin position="489"/>
        <end position="533"/>
    </location>
</feature>
<protein>
    <submittedName>
        <fullName evidence="4">Membrane-bound lytic murein transglycosylase D</fullName>
    </submittedName>
</protein>
<accession>A0A2S6HD75</accession>
<dbReference type="Gene3D" id="3.10.350.10">
    <property type="entry name" value="LysM domain"/>
    <property type="match status" value="3"/>
</dbReference>
<comment type="caution">
    <text evidence="4">The sequence shown here is derived from an EMBL/GenBank/DDBJ whole genome shotgun (WGS) entry which is preliminary data.</text>
</comment>
<dbReference type="SUPFAM" id="SSF53955">
    <property type="entry name" value="Lysozyme-like"/>
    <property type="match status" value="1"/>
</dbReference>
<feature type="signal peptide" evidence="2">
    <location>
        <begin position="1"/>
        <end position="22"/>
    </location>
</feature>
<keyword evidence="2" id="KW-0732">Signal</keyword>
<dbReference type="GO" id="GO:0016020">
    <property type="term" value="C:membrane"/>
    <property type="evidence" value="ECO:0007669"/>
    <property type="project" value="InterPro"/>
</dbReference>
<dbReference type="PROSITE" id="PS00922">
    <property type="entry name" value="TRANSGLYCOSYLASE"/>
    <property type="match status" value="1"/>
</dbReference>
<dbReference type="GO" id="GO:0000270">
    <property type="term" value="P:peptidoglycan metabolic process"/>
    <property type="evidence" value="ECO:0007669"/>
    <property type="project" value="InterPro"/>
</dbReference>
<dbReference type="AlphaFoldDB" id="A0A2S6HD75"/>
<dbReference type="Pfam" id="PF01476">
    <property type="entry name" value="LysM"/>
    <property type="match status" value="3"/>
</dbReference>
<reference evidence="4 5" key="1">
    <citation type="submission" date="2018-02" db="EMBL/GenBank/DDBJ databases">
        <title>Subsurface microbial communities from deep shales in Ohio and West Virginia, USA.</title>
        <authorList>
            <person name="Wrighton K."/>
        </authorList>
    </citation>
    <scope>NUCLEOTIDE SEQUENCE [LARGE SCALE GENOMIC DNA]</scope>
    <source>
        <strain evidence="4 5">OWC-DMM</strain>
    </source>
</reference>
<name>A0A2S6HD75_9GAMM</name>
<feature type="domain" description="LysM" evidence="3">
    <location>
        <begin position="427"/>
        <end position="471"/>
    </location>
</feature>
<evidence type="ECO:0000256" key="1">
    <source>
        <dbReference type="ARBA" id="ARBA00007734"/>
    </source>
</evidence>
<dbReference type="PROSITE" id="PS51257">
    <property type="entry name" value="PROKAR_LIPOPROTEIN"/>
    <property type="match status" value="1"/>
</dbReference>
<dbReference type="CDD" id="cd16894">
    <property type="entry name" value="MltD-like"/>
    <property type="match status" value="1"/>
</dbReference>
<dbReference type="SMART" id="SM00257">
    <property type="entry name" value="LysM"/>
    <property type="match status" value="3"/>
</dbReference>
<dbReference type="InterPro" id="IPR036779">
    <property type="entry name" value="LysM_dom_sf"/>
</dbReference>
<dbReference type="GO" id="GO:0008932">
    <property type="term" value="F:lytic endotransglycosylase activity"/>
    <property type="evidence" value="ECO:0007669"/>
    <property type="project" value="TreeGrafter"/>
</dbReference>
<dbReference type="PANTHER" id="PTHR33734">
    <property type="entry name" value="LYSM DOMAIN-CONTAINING GPI-ANCHORED PROTEIN 2"/>
    <property type="match status" value="1"/>
</dbReference>
<dbReference type="PROSITE" id="PS51782">
    <property type="entry name" value="LYSM"/>
    <property type="match status" value="3"/>
</dbReference>
<dbReference type="InterPro" id="IPR018392">
    <property type="entry name" value="LysM"/>
</dbReference>
<dbReference type="InterPro" id="IPR023346">
    <property type="entry name" value="Lysozyme-like_dom_sf"/>
</dbReference>
<evidence type="ECO:0000259" key="3">
    <source>
        <dbReference type="PROSITE" id="PS51782"/>
    </source>
</evidence>
<feature type="chain" id="PRO_5015577787" evidence="2">
    <location>
        <begin position="23"/>
        <end position="537"/>
    </location>
</feature>
<gene>
    <name evidence="4" type="ORF">B0F87_106266</name>
</gene>
<sequence length="537" mass="60135">MRVNFNRSVKFLLVLIFLIATGCSTTSKDSFNDRPPASAEMDNSYVRHALHPFGKQKYNVPSKYKNTVWERLISLYSLPEIENERIDREINWYLRHPAYLARVQQRAEPYLHLILDEVEAKNIPGELALLPIVESAFLPEAYSKSDASGLWQFIPATGRLYGLQQNAWYDGRRDVYASTKAATSFLKHLGETFDGDWHLALASYNYGKGNVRKAIEKNENLNLATDYWSLDLPKETADYVPRLLAIARIFANAEKYNIDLQHIPNKPYCELVDVKSQLDLNKAAELANTPLNEFLKLNPGFNHSSTAPQGPHHLLIPVAKAQSFKQNLAQLPYDERVDMKRYHDETMAQIRHDQIQTIPSQHKVKAGENLVSIADKNNTTPQSIRQANHLTSNSIHSGMLLKMPTTQKSAATQLAVKTASNKPGSAQTYVVKPGDTFWNIAQKFSVSVNDIASWNKITAKSALVSGQKLTIKAANQQVVAASAAGIRSISYTVKQGDSLAQISRKFNVSIADLRKWNPPTISNALTPGKKLKVILNT</sequence>
<organism evidence="4 5">
    <name type="scientific">Methylobacter tundripaludum</name>
    <dbReference type="NCBI Taxonomy" id="173365"/>
    <lineage>
        <taxon>Bacteria</taxon>
        <taxon>Pseudomonadati</taxon>
        <taxon>Pseudomonadota</taxon>
        <taxon>Gammaproteobacteria</taxon>
        <taxon>Methylococcales</taxon>
        <taxon>Methylococcaceae</taxon>
        <taxon>Methylobacter</taxon>
    </lineage>
</organism>
<dbReference type="PANTHER" id="PTHR33734:SF22">
    <property type="entry name" value="MEMBRANE-BOUND LYTIC MUREIN TRANSGLYCOSYLASE D"/>
    <property type="match status" value="1"/>
</dbReference>
<dbReference type="Pfam" id="PF01464">
    <property type="entry name" value="SLT"/>
    <property type="match status" value="1"/>
</dbReference>
<dbReference type="InterPro" id="IPR008258">
    <property type="entry name" value="Transglycosylase_SLT_dom_1"/>
</dbReference>
<dbReference type="SUPFAM" id="SSF54106">
    <property type="entry name" value="LysM domain"/>
    <property type="match status" value="3"/>
</dbReference>
<evidence type="ECO:0000313" key="5">
    <source>
        <dbReference type="Proteomes" id="UP000240010"/>
    </source>
</evidence>
<dbReference type="Proteomes" id="UP000240010">
    <property type="component" value="Unassembled WGS sequence"/>
</dbReference>
<comment type="similarity">
    <text evidence="1">Belongs to the transglycosylase Slt family.</text>
</comment>
<evidence type="ECO:0000256" key="2">
    <source>
        <dbReference type="SAM" id="SignalP"/>
    </source>
</evidence>
<proteinExistence type="inferred from homology"/>
<dbReference type="InterPro" id="IPR000189">
    <property type="entry name" value="Transglyc_AS"/>
</dbReference>
<dbReference type="EMBL" id="PTIZ01000006">
    <property type="protein sequence ID" value="PPK75418.1"/>
    <property type="molecule type" value="Genomic_DNA"/>
</dbReference>